<sequence>MRGPEDELRRSAYLDDSTSCSRVKKRRLNFFRIVSCSFFVDHPSTNLRSIARSMRGPEDELRRSAYLDDSTSCSRVKKCRLNFFRVVSCSLFVDVHSTNLRSITRSWRGPEDELRRTTYSGRLDGQLSSSSRPNGVLPHGPFSFREISRTVVISCRGHARAHMQCQAARVYRCTLRDGVASRACRGSTSSIKSQPPKGSVDRVISRHSLLCLFELQQSTSAVTFKLCSLSIKVQCSLFDSSFHAGIQYAAVQRNTT</sequence>
<dbReference type="Proteomes" id="UP000479190">
    <property type="component" value="Unassembled WGS sequence"/>
</dbReference>
<reference evidence="1 2" key="1">
    <citation type="submission" date="2020-02" db="EMBL/GenBank/DDBJ databases">
        <authorList>
            <person name="Ferguson B K."/>
        </authorList>
    </citation>
    <scope>NUCLEOTIDE SEQUENCE [LARGE SCALE GENOMIC DNA]</scope>
</reference>
<dbReference type="EMBL" id="CADCXV010000828">
    <property type="protein sequence ID" value="CAB0036796.1"/>
    <property type="molecule type" value="Genomic_DNA"/>
</dbReference>
<keyword evidence="2" id="KW-1185">Reference proteome</keyword>
<evidence type="ECO:0000313" key="1">
    <source>
        <dbReference type="EMBL" id="CAB0036796.1"/>
    </source>
</evidence>
<gene>
    <name evidence="1" type="ORF">TBRA_LOCUS8646</name>
</gene>
<protein>
    <submittedName>
        <fullName evidence="1">Uncharacterized protein</fullName>
    </submittedName>
</protein>
<proteinExistence type="predicted"/>
<evidence type="ECO:0000313" key="2">
    <source>
        <dbReference type="Proteomes" id="UP000479190"/>
    </source>
</evidence>
<organism evidence="1 2">
    <name type="scientific">Trichogramma brassicae</name>
    <dbReference type="NCBI Taxonomy" id="86971"/>
    <lineage>
        <taxon>Eukaryota</taxon>
        <taxon>Metazoa</taxon>
        <taxon>Ecdysozoa</taxon>
        <taxon>Arthropoda</taxon>
        <taxon>Hexapoda</taxon>
        <taxon>Insecta</taxon>
        <taxon>Pterygota</taxon>
        <taxon>Neoptera</taxon>
        <taxon>Endopterygota</taxon>
        <taxon>Hymenoptera</taxon>
        <taxon>Apocrita</taxon>
        <taxon>Proctotrupomorpha</taxon>
        <taxon>Chalcidoidea</taxon>
        <taxon>Trichogrammatidae</taxon>
        <taxon>Trichogramma</taxon>
    </lineage>
</organism>
<dbReference type="AlphaFoldDB" id="A0A6H5IIC0"/>
<accession>A0A6H5IIC0</accession>
<feature type="non-terminal residue" evidence="1">
    <location>
        <position position="256"/>
    </location>
</feature>
<name>A0A6H5IIC0_9HYME</name>